<protein>
    <submittedName>
        <fullName evidence="1">Uncharacterized protein</fullName>
    </submittedName>
</protein>
<dbReference type="AlphaFoldDB" id="A0A895XGH3"/>
<reference evidence="1" key="1">
    <citation type="submission" date="2021-02" db="EMBL/GenBank/DDBJ databases">
        <title>Natronoglycomyces albus gen. nov., sp. nov, a haloalkaliphilic actinobacterium from a soda solonchak soil.</title>
        <authorList>
            <person name="Sorokin D.Y."/>
            <person name="Khijniak T.V."/>
            <person name="Zakharycheva A.P."/>
            <person name="Boueva O.V."/>
            <person name="Ariskina E.V."/>
            <person name="Hahnke R.L."/>
            <person name="Bunk B."/>
            <person name="Sproer C."/>
            <person name="Schumann P."/>
            <person name="Evtushenko L.I."/>
            <person name="Kublanov I.V."/>
        </authorList>
    </citation>
    <scope>NUCLEOTIDE SEQUENCE</scope>
    <source>
        <strain evidence="1">DSM 106290</strain>
    </source>
</reference>
<organism evidence="1 2">
    <name type="scientific">Natronoglycomyces albus</name>
    <dbReference type="NCBI Taxonomy" id="2811108"/>
    <lineage>
        <taxon>Bacteria</taxon>
        <taxon>Bacillati</taxon>
        <taxon>Actinomycetota</taxon>
        <taxon>Actinomycetes</taxon>
        <taxon>Glycomycetales</taxon>
        <taxon>Glycomycetaceae</taxon>
        <taxon>Natronoglycomyces</taxon>
    </lineage>
</organism>
<dbReference type="Proteomes" id="UP000662939">
    <property type="component" value="Chromosome"/>
</dbReference>
<evidence type="ECO:0000313" key="1">
    <source>
        <dbReference type="EMBL" id="QSB04444.1"/>
    </source>
</evidence>
<evidence type="ECO:0000313" key="2">
    <source>
        <dbReference type="Proteomes" id="UP000662939"/>
    </source>
</evidence>
<dbReference type="RefSeq" id="WP_213170441.1">
    <property type="nucleotide sequence ID" value="NZ_CP070496.1"/>
</dbReference>
<proteinExistence type="predicted"/>
<accession>A0A895XGH3</accession>
<keyword evidence="2" id="KW-1185">Reference proteome</keyword>
<name>A0A895XGH3_9ACTN</name>
<sequence length="48" mass="5643">MSTTPKRALRAPRFESARFSEDKLSDLPKKDADRSCLANEPMYWRWLA</sequence>
<dbReference type="EMBL" id="CP070496">
    <property type="protein sequence ID" value="QSB04444.1"/>
    <property type="molecule type" value="Genomic_DNA"/>
</dbReference>
<gene>
    <name evidence="1" type="ORF">JQS30_11680</name>
</gene>
<dbReference type="KEGG" id="nav:JQS30_11680"/>